<dbReference type="AlphaFoldDB" id="A0A699WTE1"/>
<comment type="caution">
    <text evidence="1">The sequence shown here is derived from an EMBL/GenBank/DDBJ whole genome shotgun (WGS) entry which is preliminary data.</text>
</comment>
<dbReference type="EMBL" id="BKCJ011757356">
    <property type="protein sequence ID" value="GFD50433.1"/>
    <property type="molecule type" value="Genomic_DNA"/>
</dbReference>
<protein>
    <submittedName>
        <fullName evidence="1">Uncharacterized protein</fullName>
    </submittedName>
</protein>
<accession>A0A699WTE1</accession>
<reference evidence="1" key="1">
    <citation type="journal article" date="2019" name="Sci. Rep.">
        <title>Draft genome of Tanacetum cinerariifolium, the natural source of mosquito coil.</title>
        <authorList>
            <person name="Yamashiro T."/>
            <person name="Shiraishi A."/>
            <person name="Satake H."/>
            <person name="Nakayama K."/>
        </authorList>
    </citation>
    <scope>NUCLEOTIDE SEQUENCE</scope>
</reference>
<sequence length="44" mass="4844">MDASDSDCDDEAAANEIFMAKLSLVGSFNDDTIEPRYNPDMLSE</sequence>
<feature type="non-terminal residue" evidence="1">
    <location>
        <position position="44"/>
    </location>
</feature>
<organism evidence="1">
    <name type="scientific">Tanacetum cinerariifolium</name>
    <name type="common">Dalmatian daisy</name>
    <name type="synonym">Chrysanthemum cinerariifolium</name>
    <dbReference type="NCBI Taxonomy" id="118510"/>
    <lineage>
        <taxon>Eukaryota</taxon>
        <taxon>Viridiplantae</taxon>
        <taxon>Streptophyta</taxon>
        <taxon>Embryophyta</taxon>
        <taxon>Tracheophyta</taxon>
        <taxon>Spermatophyta</taxon>
        <taxon>Magnoliopsida</taxon>
        <taxon>eudicotyledons</taxon>
        <taxon>Gunneridae</taxon>
        <taxon>Pentapetalae</taxon>
        <taxon>asterids</taxon>
        <taxon>campanulids</taxon>
        <taxon>Asterales</taxon>
        <taxon>Asteraceae</taxon>
        <taxon>Asteroideae</taxon>
        <taxon>Anthemideae</taxon>
        <taxon>Anthemidinae</taxon>
        <taxon>Tanacetum</taxon>
    </lineage>
</organism>
<name>A0A699WTE1_TANCI</name>
<evidence type="ECO:0000313" key="1">
    <source>
        <dbReference type="EMBL" id="GFD50433.1"/>
    </source>
</evidence>
<proteinExistence type="predicted"/>
<gene>
    <name evidence="1" type="ORF">Tci_922402</name>
</gene>